<gene>
    <name evidence="1" type="ORF">AFL42_07040</name>
</gene>
<dbReference type="EMBL" id="LGTK01000018">
    <property type="protein sequence ID" value="KPH76057.1"/>
    <property type="molecule type" value="Genomic_DNA"/>
</dbReference>
<accession>A0ABR5MK06</accession>
<comment type="caution">
    <text evidence="1">The sequence shown here is derived from an EMBL/GenBank/DDBJ whole genome shotgun (WGS) entry which is preliminary data.</text>
</comment>
<evidence type="ECO:0008006" key="3">
    <source>
        <dbReference type="Google" id="ProtNLM"/>
    </source>
</evidence>
<keyword evidence="2" id="KW-1185">Reference proteome</keyword>
<sequence>MEITWQGSTLKIQFPYTAQPLKNIPNKPKPSLKVKVNNKEVPLKLVHKQNIHSSYKTFQVIPHSNVKNDKVEQFSDILADSFTEIFERFKKGEISDPDRVFFETLITKDSYQTFITTNDEIYDTIKQQAQVTWKNVTLQEKSKHEQFKAKDCLAYDYKLKYPFFLSLKTDKTMQQIPLEEILEISRFMQGMDQVFIQFGIQSAEEHWYKDAEKEREEFERKPPKRWTRKEFSRSTEMKPTYFGFDFTLRFIVQSQDERRKRRIARGLNLALKQLNQDNELKEKVIKPHRMDKFINKVTSRHISVPFIFGKRQILTPPEIKQFMKLPQRALQNEYPIIETVTGKETDIPDRIKKDGLALGEVTFKGKKHKVFMPTDNHDELCLPQIVIGSMGSGKTAGFGGNLLVESVKNGFGGLAIDPKDGQIRKELEIGLPEDKIIKIKFGEVPISLDWREVNHSSKAKNRLANTILSFFNTTTDETGAQTSRFLRAATMAMQTGKLSEVLKILEDKDYRSEVMEHVTNPIHKATLNDLNEMSDGKRAQVLSPIYNRLDVILGDEYLYECMESDKGIDLVEITSQRKACIIDVPKELLGKEGVEIIASLISTKLDLAMTLREERNRFPYKIVFDEPHQFNKSSKLWKSAAVESRYWKFAYCWMFHSWEQIPRDLSEIIKAAGPHYHLYPSSKKTFTDLAEEIAPISVNNALKLKTYHAINVIRSGGEVVTPFIAKMAPPPSNKDK</sequence>
<evidence type="ECO:0000313" key="2">
    <source>
        <dbReference type="Proteomes" id="UP000037854"/>
    </source>
</evidence>
<protein>
    <recommendedName>
        <fullName evidence="3">ATP-binding protein</fullName>
    </recommendedName>
</protein>
<evidence type="ECO:0000313" key="1">
    <source>
        <dbReference type="EMBL" id="KPH76057.1"/>
    </source>
</evidence>
<dbReference type="Proteomes" id="UP000037854">
    <property type="component" value="Unassembled WGS sequence"/>
</dbReference>
<name>A0ABR5MK06_9BACI</name>
<dbReference type="RefSeq" id="WP_060668196.1">
    <property type="nucleotide sequence ID" value="NZ_LGTK01000018.1"/>
</dbReference>
<reference evidence="1 2" key="1">
    <citation type="submission" date="2015-07" db="EMBL/GenBank/DDBJ databases">
        <title>High-quality draft genome sequence of Oceanobacillus caeni HM6, a bacillus isolated from a human feces.</title>
        <authorList>
            <person name="Kumar J."/>
            <person name="Verma M.K."/>
            <person name="Pandey R."/>
            <person name="Bhambi M."/>
            <person name="Chauhan N."/>
        </authorList>
    </citation>
    <scope>NUCLEOTIDE SEQUENCE [LARGE SCALE GENOMIC DNA]</scope>
    <source>
        <strain evidence="1 2">HM6</strain>
    </source>
</reference>
<organism evidence="1 2">
    <name type="scientific">Oceanobacillus caeni</name>
    <dbReference type="NCBI Taxonomy" id="405946"/>
    <lineage>
        <taxon>Bacteria</taxon>
        <taxon>Bacillati</taxon>
        <taxon>Bacillota</taxon>
        <taxon>Bacilli</taxon>
        <taxon>Bacillales</taxon>
        <taxon>Bacillaceae</taxon>
        <taxon>Oceanobacillus</taxon>
    </lineage>
</organism>
<proteinExistence type="predicted"/>